<evidence type="ECO:0008006" key="3">
    <source>
        <dbReference type="Google" id="ProtNLM"/>
    </source>
</evidence>
<proteinExistence type="predicted"/>
<accession>A0A1H6FH29</accession>
<keyword evidence="2" id="KW-1185">Reference proteome</keyword>
<dbReference type="EMBL" id="FMSV02000549">
    <property type="protein sequence ID" value="SEH08466.1"/>
    <property type="molecule type" value="Genomic_DNA"/>
</dbReference>
<dbReference type="OrthoDB" id="158697at2"/>
<dbReference type="RefSeq" id="WP_103922008.1">
    <property type="nucleotide sequence ID" value="NZ_FMSV02000549.1"/>
</dbReference>
<reference evidence="1 2" key="1">
    <citation type="submission" date="2016-10" db="EMBL/GenBank/DDBJ databases">
        <authorList>
            <person name="de Groot N.N."/>
        </authorList>
    </citation>
    <scope>NUCLEOTIDE SEQUENCE [LARGE SCALE GENOMIC DNA]</scope>
    <source>
        <strain evidence="1">MBHS1</strain>
    </source>
</reference>
<sequence length="71" mass="7863">MCKILVIDTSILCVWLEIPGKTTCGTSNDHWDKVRVDDVIAQEEQQGAMFILPLASLIETGNHIAHANTKE</sequence>
<dbReference type="AlphaFoldDB" id="A0A1H6FH29"/>
<organism evidence="1 2">
    <name type="scientific">Candidatus Venteria ishoeyi</name>
    <dbReference type="NCBI Taxonomy" id="1899563"/>
    <lineage>
        <taxon>Bacteria</taxon>
        <taxon>Pseudomonadati</taxon>
        <taxon>Pseudomonadota</taxon>
        <taxon>Gammaproteobacteria</taxon>
        <taxon>Thiotrichales</taxon>
        <taxon>Thiotrichaceae</taxon>
        <taxon>Venteria</taxon>
    </lineage>
</organism>
<dbReference type="Proteomes" id="UP000236724">
    <property type="component" value="Unassembled WGS sequence"/>
</dbReference>
<protein>
    <recommendedName>
        <fullName evidence="3">PIN domain-containing protein</fullName>
    </recommendedName>
</protein>
<evidence type="ECO:0000313" key="2">
    <source>
        <dbReference type="Proteomes" id="UP000236724"/>
    </source>
</evidence>
<evidence type="ECO:0000313" key="1">
    <source>
        <dbReference type="EMBL" id="SEH08466.1"/>
    </source>
</evidence>
<gene>
    <name evidence="1" type="ORF">MBHS_04358</name>
</gene>
<name>A0A1H6FH29_9GAMM</name>